<dbReference type="InterPro" id="IPR028098">
    <property type="entry name" value="Glyco_trans_4-like_N"/>
</dbReference>
<dbReference type="PANTHER" id="PTHR46401:SF2">
    <property type="entry name" value="GLYCOSYLTRANSFERASE WBBK-RELATED"/>
    <property type="match status" value="1"/>
</dbReference>
<name>A0A7V2ZI75_9BACT</name>
<dbReference type="CDD" id="cd03794">
    <property type="entry name" value="GT4_WbuB-like"/>
    <property type="match status" value="1"/>
</dbReference>
<feature type="domain" description="Glycosyltransferase subfamily 4-like N-terminal" evidence="3">
    <location>
        <begin position="29"/>
        <end position="199"/>
    </location>
</feature>
<dbReference type="Pfam" id="PF00534">
    <property type="entry name" value="Glycos_transf_1"/>
    <property type="match status" value="1"/>
</dbReference>
<evidence type="ECO:0000259" key="2">
    <source>
        <dbReference type="Pfam" id="PF00534"/>
    </source>
</evidence>
<gene>
    <name evidence="4" type="ORF">ENS31_03055</name>
</gene>
<dbReference type="EMBL" id="DSUJ01000008">
    <property type="protein sequence ID" value="HFI90493.1"/>
    <property type="molecule type" value="Genomic_DNA"/>
</dbReference>
<protein>
    <submittedName>
        <fullName evidence="4">Glycosyltransferase</fullName>
    </submittedName>
</protein>
<evidence type="ECO:0000259" key="3">
    <source>
        <dbReference type="Pfam" id="PF13439"/>
    </source>
</evidence>
<proteinExistence type="predicted"/>
<dbReference type="GO" id="GO:0009103">
    <property type="term" value="P:lipopolysaccharide biosynthetic process"/>
    <property type="evidence" value="ECO:0007669"/>
    <property type="project" value="TreeGrafter"/>
</dbReference>
<keyword evidence="1 4" id="KW-0808">Transferase</keyword>
<organism evidence="4">
    <name type="scientific">Ignavibacterium album</name>
    <dbReference type="NCBI Taxonomy" id="591197"/>
    <lineage>
        <taxon>Bacteria</taxon>
        <taxon>Pseudomonadati</taxon>
        <taxon>Ignavibacteriota</taxon>
        <taxon>Ignavibacteria</taxon>
        <taxon>Ignavibacteriales</taxon>
        <taxon>Ignavibacteriaceae</taxon>
        <taxon>Ignavibacterium</taxon>
    </lineage>
</organism>
<reference evidence="4" key="1">
    <citation type="journal article" date="2020" name="mSystems">
        <title>Genome- and Community-Level Interaction Insights into Carbon Utilization and Element Cycling Functions of Hydrothermarchaeota in Hydrothermal Sediment.</title>
        <authorList>
            <person name="Zhou Z."/>
            <person name="Liu Y."/>
            <person name="Xu W."/>
            <person name="Pan J."/>
            <person name="Luo Z.H."/>
            <person name="Li M."/>
        </authorList>
    </citation>
    <scope>NUCLEOTIDE SEQUENCE [LARGE SCALE GENOMIC DNA]</scope>
    <source>
        <strain evidence="4">SpSt-479</strain>
    </source>
</reference>
<dbReference type="PANTHER" id="PTHR46401">
    <property type="entry name" value="GLYCOSYLTRANSFERASE WBBK-RELATED"/>
    <property type="match status" value="1"/>
</dbReference>
<dbReference type="InterPro" id="IPR001296">
    <property type="entry name" value="Glyco_trans_1"/>
</dbReference>
<dbReference type="SUPFAM" id="SSF53756">
    <property type="entry name" value="UDP-Glycosyltransferase/glycogen phosphorylase"/>
    <property type="match status" value="1"/>
</dbReference>
<dbReference type="AlphaFoldDB" id="A0A7V2ZI75"/>
<evidence type="ECO:0000313" key="4">
    <source>
        <dbReference type="EMBL" id="HFI90493.1"/>
    </source>
</evidence>
<comment type="caution">
    <text evidence="4">The sequence shown here is derived from an EMBL/GenBank/DDBJ whole genome shotgun (WGS) entry which is preliminary data.</text>
</comment>
<dbReference type="Pfam" id="PF13439">
    <property type="entry name" value="Glyco_transf_4"/>
    <property type="match status" value="1"/>
</dbReference>
<dbReference type="Gene3D" id="3.40.50.2000">
    <property type="entry name" value="Glycogen Phosphorylase B"/>
    <property type="match status" value="2"/>
</dbReference>
<feature type="domain" description="Glycosyl transferase family 1" evidence="2">
    <location>
        <begin position="209"/>
        <end position="378"/>
    </location>
</feature>
<dbReference type="GO" id="GO:0016757">
    <property type="term" value="F:glycosyltransferase activity"/>
    <property type="evidence" value="ECO:0007669"/>
    <property type="project" value="InterPro"/>
</dbReference>
<evidence type="ECO:0000256" key="1">
    <source>
        <dbReference type="ARBA" id="ARBA00022679"/>
    </source>
</evidence>
<sequence>MSYNSSNTATPKRVLMIAQSTYDYDARIIRYCKALKEIGVQVDVICYNYNKQKIFEVLDGVNVYRIIDFNNKDSIFNYILFSLRFLIKALFKTIALHRRNNYSLIHVHNMPDYLVFAAIYPKLKKVPVILDIHDLTVELFKEKWFEKKFRLFKPLLILTEKLSCSFADHVISVTKECIDILISRSVKKEKITLIMNAPDDSLFTYDDSRFRKNGSDKTIRILYHGTLAKRFGLHHTVEAIKIVSGIYPEIEFHIYGNKDSEYAGELRDLAERLKISDKIIINQSVPHDRVNELIKKYDVGIVTYEPTEYMHLAFPTKAGEYALTGLPMIITELKAIKSVFNNNSVIYINYPDSKKIAASLLEIVYDKNKRKIFSENCYADIRNFSWSNMKRSYLSIISKHLNFNQ</sequence>
<accession>A0A7V2ZI75</accession>